<sequence length="403" mass="44538">MQISNRALGTIASPIRKLVPYAEAAAKKGLKVYAMNVGNPDLSPPPVFWREVAKWRTGVLGYAPSTGEARAREAWSHYFKKRGLPLKPEDILITTGGSEAIFFSMAVVADPGDEIVVFEPSYSSYKSYSGILNIKLVPVTLSPDTGYHLPSQKEIEKAVSAKTRAIVVINPNNPTGAVFTKAELARVAAVAKKYNLWIIADETYRDLTFEGKKTVSMYEIPGAAPRIIMTDSVSKRMNLCGARIGCFASTNPDIIANALKLAQARLSSPTIEQLAIIPLLTGSQKYLDDIRDEYHRRRDVVFRAISHMPGVKVHKPEGAFYLIVRLPVKNAEDFVKFMLGEFSYKGSTVFVTPGEDFYSTPGRGRNEVRIAYVLKVEDLKAAMDVLARGLKAFVGRYTARHED</sequence>
<accession>A0A1F7UHH4</accession>
<protein>
    <recommendedName>
        <fullName evidence="6">Aminotransferase</fullName>
        <ecNumber evidence="6">2.6.1.-</ecNumber>
    </recommendedName>
</protein>
<gene>
    <name evidence="8" type="ORF">A3J43_04450</name>
</gene>
<dbReference type="Gene3D" id="3.90.1150.10">
    <property type="entry name" value="Aspartate Aminotransferase, domain 1"/>
    <property type="match status" value="1"/>
</dbReference>
<comment type="cofactor">
    <cofactor evidence="1 6">
        <name>pyridoxal 5'-phosphate</name>
        <dbReference type="ChEBI" id="CHEBI:597326"/>
    </cofactor>
</comment>
<dbReference type="InterPro" id="IPR050596">
    <property type="entry name" value="AspAT/PAT-like"/>
</dbReference>
<feature type="domain" description="Aminotransferase class I/classII large" evidence="7">
    <location>
        <begin position="35"/>
        <end position="385"/>
    </location>
</feature>
<dbReference type="InterPro" id="IPR015424">
    <property type="entry name" value="PyrdxlP-dep_Trfase"/>
</dbReference>
<dbReference type="AlphaFoldDB" id="A0A1F7UHH4"/>
<dbReference type="Proteomes" id="UP000176604">
    <property type="component" value="Unassembled WGS sequence"/>
</dbReference>
<dbReference type="SUPFAM" id="SSF53383">
    <property type="entry name" value="PLP-dependent transferases"/>
    <property type="match status" value="1"/>
</dbReference>
<dbReference type="NCBIfam" id="NF005744">
    <property type="entry name" value="PRK07568.1"/>
    <property type="match status" value="1"/>
</dbReference>
<evidence type="ECO:0000256" key="6">
    <source>
        <dbReference type="RuleBase" id="RU000481"/>
    </source>
</evidence>
<evidence type="ECO:0000256" key="4">
    <source>
        <dbReference type="ARBA" id="ARBA00022679"/>
    </source>
</evidence>
<evidence type="ECO:0000313" key="8">
    <source>
        <dbReference type="EMBL" id="OGL77713.1"/>
    </source>
</evidence>
<name>A0A1F7UHH4_9BACT</name>
<keyword evidence="5" id="KW-0663">Pyridoxal phosphate</keyword>
<evidence type="ECO:0000313" key="9">
    <source>
        <dbReference type="Proteomes" id="UP000176604"/>
    </source>
</evidence>
<evidence type="ECO:0000256" key="2">
    <source>
        <dbReference type="ARBA" id="ARBA00007441"/>
    </source>
</evidence>
<dbReference type="GO" id="GO:0006520">
    <property type="term" value="P:amino acid metabolic process"/>
    <property type="evidence" value="ECO:0007669"/>
    <property type="project" value="InterPro"/>
</dbReference>
<evidence type="ECO:0000256" key="5">
    <source>
        <dbReference type="ARBA" id="ARBA00022898"/>
    </source>
</evidence>
<dbReference type="PROSITE" id="PS00105">
    <property type="entry name" value="AA_TRANSFER_CLASS_1"/>
    <property type="match status" value="1"/>
</dbReference>
<dbReference type="EMBL" id="MGEF01000053">
    <property type="protein sequence ID" value="OGL77713.1"/>
    <property type="molecule type" value="Genomic_DNA"/>
</dbReference>
<dbReference type="InterPro" id="IPR004838">
    <property type="entry name" value="NHTrfase_class1_PyrdxlP-BS"/>
</dbReference>
<reference evidence="8 9" key="1">
    <citation type="journal article" date="2016" name="Nat. Commun.">
        <title>Thousands of microbial genomes shed light on interconnected biogeochemical processes in an aquifer system.</title>
        <authorList>
            <person name="Anantharaman K."/>
            <person name="Brown C.T."/>
            <person name="Hug L.A."/>
            <person name="Sharon I."/>
            <person name="Castelle C.J."/>
            <person name="Probst A.J."/>
            <person name="Thomas B.C."/>
            <person name="Singh A."/>
            <person name="Wilkins M.J."/>
            <person name="Karaoz U."/>
            <person name="Brodie E.L."/>
            <person name="Williams K.H."/>
            <person name="Hubbard S.S."/>
            <person name="Banfield J.F."/>
        </authorList>
    </citation>
    <scope>NUCLEOTIDE SEQUENCE [LARGE SCALE GENOMIC DNA]</scope>
</reference>
<evidence type="ECO:0000256" key="3">
    <source>
        <dbReference type="ARBA" id="ARBA00022576"/>
    </source>
</evidence>
<dbReference type="InterPro" id="IPR004839">
    <property type="entry name" value="Aminotransferase_I/II_large"/>
</dbReference>
<keyword evidence="3 6" id="KW-0032">Aminotransferase</keyword>
<dbReference type="EC" id="2.6.1.-" evidence="6"/>
<organism evidence="8 9">
    <name type="scientific">Candidatus Uhrbacteria bacterium RIFCSPHIGHO2_12_FULL_54_23</name>
    <dbReference type="NCBI Taxonomy" id="1802397"/>
    <lineage>
        <taxon>Bacteria</taxon>
        <taxon>Candidatus Uhriibacteriota</taxon>
    </lineage>
</organism>
<dbReference type="GO" id="GO:0030170">
    <property type="term" value="F:pyridoxal phosphate binding"/>
    <property type="evidence" value="ECO:0007669"/>
    <property type="project" value="InterPro"/>
</dbReference>
<dbReference type="InterPro" id="IPR015422">
    <property type="entry name" value="PyrdxlP-dep_Trfase_small"/>
</dbReference>
<comment type="caution">
    <text evidence="8">The sequence shown here is derived from an EMBL/GenBank/DDBJ whole genome shotgun (WGS) entry which is preliminary data.</text>
</comment>
<dbReference type="InterPro" id="IPR015421">
    <property type="entry name" value="PyrdxlP-dep_Trfase_major"/>
</dbReference>
<comment type="similarity">
    <text evidence="2 6">Belongs to the class-I pyridoxal-phosphate-dependent aminotransferase family.</text>
</comment>
<dbReference type="CDD" id="cd00609">
    <property type="entry name" value="AAT_like"/>
    <property type="match status" value="1"/>
</dbReference>
<evidence type="ECO:0000259" key="7">
    <source>
        <dbReference type="Pfam" id="PF00155"/>
    </source>
</evidence>
<dbReference type="Pfam" id="PF00155">
    <property type="entry name" value="Aminotran_1_2"/>
    <property type="match status" value="1"/>
</dbReference>
<evidence type="ECO:0000256" key="1">
    <source>
        <dbReference type="ARBA" id="ARBA00001933"/>
    </source>
</evidence>
<dbReference type="STRING" id="1802397.A3J43_04450"/>
<dbReference type="PANTHER" id="PTHR46383">
    <property type="entry name" value="ASPARTATE AMINOTRANSFERASE"/>
    <property type="match status" value="1"/>
</dbReference>
<dbReference type="GO" id="GO:0008483">
    <property type="term" value="F:transaminase activity"/>
    <property type="evidence" value="ECO:0007669"/>
    <property type="project" value="UniProtKB-KW"/>
</dbReference>
<dbReference type="Gene3D" id="3.40.640.10">
    <property type="entry name" value="Type I PLP-dependent aspartate aminotransferase-like (Major domain)"/>
    <property type="match status" value="1"/>
</dbReference>
<keyword evidence="4 6" id="KW-0808">Transferase</keyword>
<proteinExistence type="inferred from homology"/>